<reference evidence="14" key="2">
    <citation type="journal article" date="2021" name="PeerJ">
        <title>Extensive microbial diversity within the chicken gut microbiome revealed by metagenomics and culture.</title>
        <authorList>
            <person name="Gilroy R."/>
            <person name="Ravi A."/>
            <person name="Getino M."/>
            <person name="Pursley I."/>
            <person name="Horton D.L."/>
            <person name="Alikhan N.F."/>
            <person name="Baker D."/>
            <person name="Gharbi K."/>
            <person name="Hall N."/>
            <person name="Watson M."/>
            <person name="Adriaenssens E.M."/>
            <person name="Foster-Nyarko E."/>
            <person name="Jarju S."/>
            <person name="Secka A."/>
            <person name="Antonio M."/>
            <person name="Oren A."/>
            <person name="Chaudhuri R.R."/>
            <person name="La Ragione R."/>
            <person name="Hildebrand F."/>
            <person name="Pallen M.J."/>
        </authorList>
    </citation>
    <scope>NUCLEOTIDE SEQUENCE</scope>
    <source>
        <strain evidence="14">11159</strain>
    </source>
</reference>
<dbReference type="GO" id="GO:0016036">
    <property type="term" value="P:cellular response to phosphate starvation"/>
    <property type="evidence" value="ECO:0007669"/>
    <property type="project" value="TreeGrafter"/>
</dbReference>
<dbReference type="Proteomes" id="UP000823613">
    <property type="component" value="Unassembled WGS sequence"/>
</dbReference>
<dbReference type="SMART" id="SM00387">
    <property type="entry name" value="HATPase_c"/>
    <property type="match status" value="1"/>
</dbReference>
<dbReference type="InterPro" id="IPR004358">
    <property type="entry name" value="Sig_transdc_His_kin-like_C"/>
</dbReference>
<dbReference type="PRINTS" id="PR00344">
    <property type="entry name" value="BCTRLSENSOR"/>
</dbReference>
<evidence type="ECO:0000256" key="10">
    <source>
        <dbReference type="ARBA" id="ARBA00023136"/>
    </source>
</evidence>
<keyword evidence="10 12" id="KW-0472">Membrane</keyword>
<dbReference type="Gene3D" id="1.10.287.130">
    <property type="match status" value="1"/>
</dbReference>
<dbReference type="EMBL" id="JADIMY010000072">
    <property type="protein sequence ID" value="MBO8427583.1"/>
    <property type="molecule type" value="Genomic_DNA"/>
</dbReference>
<dbReference type="GO" id="GO:0000155">
    <property type="term" value="F:phosphorelay sensor kinase activity"/>
    <property type="evidence" value="ECO:0007669"/>
    <property type="project" value="InterPro"/>
</dbReference>
<evidence type="ECO:0000256" key="9">
    <source>
        <dbReference type="ARBA" id="ARBA00023012"/>
    </source>
</evidence>
<dbReference type="InterPro" id="IPR003661">
    <property type="entry name" value="HisK_dim/P_dom"/>
</dbReference>
<feature type="transmembrane region" description="Helical" evidence="12">
    <location>
        <begin position="147"/>
        <end position="166"/>
    </location>
</feature>
<dbReference type="InterPro" id="IPR036097">
    <property type="entry name" value="HisK_dim/P_sf"/>
</dbReference>
<keyword evidence="11" id="KW-0175">Coiled coil</keyword>
<evidence type="ECO:0000256" key="8">
    <source>
        <dbReference type="ARBA" id="ARBA00022840"/>
    </source>
</evidence>
<dbReference type="SUPFAM" id="SSF47384">
    <property type="entry name" value="Homodimeric domain of signal transducing histidine kinase"/>
    <property type="match status" value="1"/>
</dbReference>
<evidence type="ECO:0000259" key="13">
    <source>
        <dbReference type="PROSITE" id="PS50109"/>
    </source>
</evidence>
<dbReference type="CDD" id="cd00075">
    <property type="entry name" value="HATPase"/>
    <property type="match status" value="1"/>
</dbReference>
<comment type="catalytic activity">
    <reaction evidence="1">
        <text>ATP + protein L-histidine = ADP + protein N-phospho-L-histidine.</text>
        <dbReference type="EC" id="2.7.13.3"/>
    </reaction>
</comment>
<dbReference type="PANTHER" id="PTHR45453:SF1">
    <property type="entry name" value="PHOSPHATE REGULON SENSOR PROTEIN PHOR"/>
    <property type="match status" value="1"/>
</dbReference>
<dbReference type="PROSITE" id="PS50109">
    <property type="entry name" value="HIS_KIN"/>
    <property type="match status" value="1"/>
</dbReference>
<dbReference type="GO" id="GO:0004721">
    <property type="term" value="F:phosphoprotein phosphatase activity"/>
    <property type="evidence" value="ECO:0007669"/>
    <property type="project" value="TreeGrafter"/>
</dbReference>
<dbReference type="Pfam" id="PF02518">
    <property type="entry name" value="HATPase_c"/>
    <property type="match status" value="1"/>
</dbReference>
<comment type="caution">
    <text evidence="14">The sequence shown here is derived from an EMBL/GenBank/DDBJ whole genome shotgun (WGS) entry which is preliminary data.</text>
</comment>
<name>A0A9D9GXI7_9BACL</name>
<dbReference type="AlphaFoldDB" id="A0A9D9GXI7"/>
<feature type="transmembrane region" description="Helical" evidence="12">
    <location>
        <begin position="7"/>
        <end position="30"/>
    </location>
</feature>
<reference evidence="14" key="1">
    <citation type="submission" date="2020-10" db="EMBL/GenBank/DDBJ databases">
        <authorList>
            <person name="Gilroy R."/>
        </authorList>
    </citation>
    <scope>NUCLEOTIDE SEQUENCE</scope>
    <source>
        <strain evidence="14">11159</strain>
    </source>
</reference>
<organism evidence="14 15">
    <name type="scientific">Candidatus Onthovivens merdipullorum</name>
    <dbReference type="NCBI Taxonomy" id="2840889"/>
    <lineage>
        <taxon>Bacteria</taxon>
        <taxon>Bacillati</taxon>
        <taxon>Bacillota</taxon>
        <taxon>Bacilli</taxon>
        <taxon>Bacillales</taxon>
        <taxon>Candidatus Onthovivens</taxon>
    </lineage>
</organism>
<gene>
    <name evidence="14" type="ORF">IAC58_03420</name>
</gene>
<evidence type="ECO:0000256" key="11">
    <source>
        <dbReference type="SAM" id="Coils"/>
    </source>
</evidence>
<keyword evidence="12" id="KW-0812">Transmembrane</keyword>
<dbReference type="GO" id="GO:0005524">
    <property type="term" value="F:ATP binding"/>
    <property type="evidence" value="ECO:0007669"/>
    <property type="project" value="UniProtKB-KW"/>
</dbReference>
<dbReference type="SMART" id="SM00388">
    <property type="entry name" value="HisKA"/>
    <property type="match status" value="1"/>
</dbReference>
<evidence type="ECO:0000256" key="6">
    <source>
        <dbReference type="ARBA" id="ARBA00022741"/>
    </source>
</evidence>
<keyword evidence="4" id="KW-0597">Phosphoprotein</keyword>
<keyword evidence="12" id="KW-1133">Transmembrane helix</keyword>
<keyword evidence="8" id="KW-0067">ATP-binding</keyword>
<dbReference type="InterPro" id="IPR036890">
    <property type="entry name" value="HATPase_C_sf"/>
</dbReference>
<dbReference type="FunFam" id="1.10.287.130:FF:000001">
    <property type="entry name" value="Two-component sensor histidine kinase"/>
    <property type="match status" value="1"/>
</dbReference>
<dbReference type="PANTHER" id="PTHR45453">
    <property type="entry name" value="PHOSPHATE REGULON SENSOR PROTEIN PHOR"/>
    <property type="match status" value="1"/>
</dbReference>
<dbReference type="InterPro" id="IPR005467">
    <property type="entry name" value="His_kinase_dom"/>
</dbReference>
<dbReference type="Pfam" id="PF00512">
    <property type="entry name" value="HisKA"/>
    <property type="match status" value="1"/>
</dbReference>
<dbReference type="FunFam" id="3.30.565.10:FF:000006">
    <property type="entry name" value="Sensor histidine kinase WalK"/>
    <property type="match status" value="1"/>
</dbReference>
<sequence length="555" mass="64924">MLKSKRLYILFLIDLFVIILSLISLLVPFYNEENRLKSNLIEFNDNIYLNINEDNFNDYVDLINSNLDNYELMLFSLENSTYVSTLNKDFSLIDLKEASIHANKVIFIEDSSLYANQGFAYTKYNPTIHLYVMCVISITDTYLMLKIFAIVIPILCFLFLFTFWFIDYRKSKHETQYLKHQVRKLRSIAKIDTMVEYDNDIENLANILRDTRRKLDLELQNNFLSERKLNFILDSIDQGILVLNSNNEIIISNQKSREILNFDKSTHKLLDEDLPKDVLTNIKIAESTARKMIFNKEINGRIYGFNINSISSLLDSDSQSKIVSILIVDITESYNSEKMKRDFFANAAHELKSPLTSILGFQELIKDGLLSTKEEIANANEKTIKEGERMNKLIIEMLELSSLENNNLRTIEKIDVSEEIEKIVAMLDDQIKEKEIKVYKDYQKMIVKMNPDDFYNLFKNLIENSIRYNVNKGFIWIKVDNKNRFVSIKDSGMGISKENQQRIFERFYRVDKARSRQNGGTGLGLSIVKYICNYYDLEIKVNSELNKGAEFIIYF</sequence>
<keyword evidence="5" id="KW-0808">Transferase</keyword>
<keyword evidence="7" id="KW-0418">Kinase</keyword>
<dbReference type="EC" id="2.7.13.3" evidence="3"/>
<proteinExistence type="predicted"/>
<comment type="subcellular location">
    <subcellularLocation>
        <location evidence="2">Cell membrane</location>
        <topology evidence="2">Multi-pass membrane protein</topology>
    </subcellularLocation>
</comment>
<feature type="coiled-coil region" evidence="11">
    <location>
        <begin position="194"/>
        <end position="221"/>
    </location>
</feature>
<evidence type="ECO:0000256" key="1">
    <source>
        <dbReference type="ARBA" id="ARBA00000085"/>
    </source>
</evidence>
<dbReference type="Gene3D" id="3.30.565.10">
    <property type="entry name" value="Histidine kinase-like ATPase, C-terminal domain"/>
    <property type="match status" value="1"/>
</dbReference>
<evidence type="ECO:0000256" key="2">
    <source>
        <dbReference type="ARBA" id="ARBA00004651"/>
    </source>
</evidence>
<evidence type="ECO:0000313" key="15">
    <source>
        <dbReference type="Proteomes" id="UP000823613"/>
    </source>
</evidence>
<evidence type="ECO:0000256" key="7">
    <source>
        <dbReference type="ARBA" id="ARBA00022777"/>
    </source>
</evidence>
<feature type="domain" description="Histidine kinase" evidence="13">
    <location>
        <begin position="346"/>
        <end position="555"/>
    </location>
</feature>
<evidence type="ECO:0000256" key="3">
    <source>
        <dbReference type="ARBA" id="ARBA00012438"/>
    </source>
</evidence>
<keyword evidence="9" id="KW-0902">Two-component regulatory system</keyword>
<protein>
    <recommendedName>
        <fullName evidence="3">histidine kinase</fullName>
        <ecNumber evidence="3">2.7.13.3</ecNumber>
    </recommendedName>
</protein>
<evidence type="ECO:0000313" key="14">
    <source>
        <dbReference type="EMBL" id="MBO8427583.1"/>
    </source>
</evidence>
<keyword evidence="6" id="KW-0547">Nucleotide-binding</keyword>
<dbReference type="Gene3D" id="3.30.450.20">
    <property type="entry name" value="PAS domain"/>
    <property type="match status" value="1"/>
</dbReference>
<evidence type="ECO:0000256" key="12">
    <source>
        <dbReference type="SAM" id="Phobius"/>
    </source>
</evidence>
<dbReference type="SUPFAM" id="SSF55874">
    <property type="entry name" value="ATPase domain of HSP90 chaperone/DNA topoisomerase II/histidine kinase"/>
    <property type="match status" value="1"/>
</dbReference>
<dbReference type="InterPro" id="IPR003594">
    <property type="entry name" value="HATPase_dom"/>
</dbReference>
<dbReference type="CDD" id="cd00082">
    <property type="entry name" value="HisKA"/>
    <property type="match status" value="1"/>
</dbReference>
<accession>A0A9D9GXI7</accession>
<dbReference type="GO" id="GO:0005886">
    <property type="term" value="C:plasma membrane"/>
    <property type="evidence" value="ECO:0007669"/>
    <property type="project" value="UniProtKB-SubCell"/>
</dbReference>
<evidence type="ECO:0000256" key="5">
    <source>
        <dbReference type="ARBA" id="ARBA00022679"/>
    </source>
</evidence>
<dbReference type="InterPro" id="IPR050351">
    <property type="entry name" value="BphY/WalK/GraS-like"/>
</dbReference>
<evidence type="ECO:0000256" key="4">
    <source>
        <dbReference type="ARBA" id="ARBA00022553"/>
    </source>
</evidence>